<dbReference type="AlphaFoldDB" id="A0A923L248"/>
<feature type="binding site" evidence="6">
    <location>
        <position position="98"/>
    </location>
    <ligand>
        <name>substrate</name>
    </ligand>
</feature>
<keyword evidence="5 6" id="KW-0119">Carbohydrate metabolism</keyword>
<sequence>MKKDRILNPEITAAVAALGHTEYLCIGDCGLPVPEGVRTIDVSVTAGLPRFLQVLEAVAGELVVESYICAGEIDEKNPETLRRMEEILAGKPVRKVPHEEFKRLMEKAKCVIRTGETSPYANVILIGGVNF</sequence>
<dbReference type="InterPro" id="IPR007721">
    <property type="entry name" value="RbsD_FucU"/>
</dbReference>
<accession>A0A923L248</accession>
<name>A0A923L248_9FIRM</name>
<dbReference type="EC" id="5.4.99.62" evidence="2 6"/>
<comment type="caution">
    <text evidence="7">The sequence shown here is derived from an EMBL/GenBank/DDBJ whole genome shotgun (WGS) entry which is preliminary data.</text>
</comment>
<protein>
    <recommendedName>
        <fullName evidence="2 6">D-ribose pyranase</fullName>
        <ecNumber evidence="2 6">5.4.99.62</ecNumber>
    </recommendedName>
</protein>
<comment type="subcellular location">
    <subcellularLocation>
        <location evidence="6">Cytoplasm</location>
    </subcellularLocation>
</comment>
<evidence type="ECO:0000256" key="5">
    <source>
        <dbReference type="ARBA" id="ARBA00023277"/>
    </source>
</evidence>
<keyword evidence="8" id="KW-1185">Reference proteome</keyword>
<evidence type="ECO:0000256" key="4">
    <source>
        <dbReference type="ARBA" id="ARBA00023235"/>
    </source>
</evidence>
<dbReference type="GO" id="GO:0019303">
    <property type="term" value="P:D-ribose catabolic process"/>
    <property type="evidence" value="ECO:0007669"/>
    <property type="project" value="UniProtKB-UniRule"/>
</dbReference>
<comment type="subunit">
    <text evidence="6">Homodecamer.</text>
</comment>
<evidence type="ECO:0000256" key="6">
    <source>
        <dbReference type="HAMAP-Rule" id="MF_01661"/>
    </source>
</evidence>
<dbReference type="GO" id="GO:0062193">
    <property type="term" value="F:D-ribose pyranase activity"/>
    <property type="evidence" value="ECO:0007669"/>
    <property type="project" value="UniProtKB-EC"/>
</dbReference>
<comment type="function">
    <text evidence="6">Catalyzes the interconversion of beta-pyran and beta-furan forms of D-ribose.</text>
</comment>
<comment type="pathway">
    <text evidence="6">Carbohydrate metabolism; D-ribose degradation; D-ribose 5-phosphate from beta-D-ribopyranose: step 1/2.</text>
</comment>
<keyword evidence="4 6" id="KW-0413">Isomerase</keyword>
<dbReference type="RefSeq" id="WP_186888818.1">
    <property type="nucleotide sequence ID" value="NZ_JACONZ010000005.1"/>
</dbReference>
<evidence type="ECO:0000256" key="2">
    <source>
        <dbReference type="ARBA" id="ARBA00012862"/>
    </source>
</evidence>
<dbReference type="Pfam" id="PF05025">
    <property type="entry name" value="RbsD_FucU"/>
    <property type="match status" value="1"/>
</dbReference>
<dbReference type="PANTHER" id="PTHR37831">
    <property type="entry name" value="D-RIBOSE PYRANASE"/>
    <property type="match status" value="1"/>
</dbReference>
<gene>
    <name evidence="6 7" type="primary">rbsD</name>
    <name evidence="7" type="ORF">H8S23_13170</name>
</gene>
<reference evidence="7" key="1">
    <citation type="submission" date="2020-08" db="EMBL/GenBank/DDBJ databases">
        <title>Genome public.</title>
        <authorList>
            <person name="Liu C."/>
            <person name="Sun Q."/>
        </authorList>
    </citation>
    <scope>NUCLEOTIDE SEQUENCE</scope>
    <source>
        <strain evidence="7">BX8</strain>
    </source>
</reference>
<dbReference type="PANTHER" id="PTHR37831:SF1">
    <property type="entry name" value="D-RIBOSE PYRANASE"/>
    <property type="match status" value="1"/>
</dbReference>
<feature type="binding site" evidence="6">
    <location>
        <begin position="120"/>
        <end position="122"/>
    </location>
    <ligand>
        <name>substrate</name>
    </ligand>
</feature>
<dbReference type="GO" id="GO:0048029">
    <property type="term" value="F:monosaccharide binding"/>
    <property type="evidence" value="ECO:0007669"/>
    <property type="project" value="InterPro"/>
</dbReference>
<feature type="binding site" evidence="6">
    <location>
        <position position="28"/>
    </location>
    <ligand>
        <name>substrate</name>
    </ligand>
</feature>
<dbReference type="Proteomes" id="UP000659630">
    <property type="component" value="Unassembled WGS sequence"/>
</dbReference>
<dbReference type="EMBL" id="JACONZ010000005">
    <property type="protein sequence ID" value="MBC5582458.1"/>
    <property type="molecule type" value="Genomic_DNA"/>
</dbReference>
<dbReference type="SUPFAM" id="SSF102546">
    <property type="entry name" value="RbsD-like"/>
    <property type="match status" value="1"/>
</dbReference>
<evidence type="ECO:0000256" key="3">
    <source>
        <dbReference type="ARBA" id="ARBA00022490"/>
    </source>
</evidence>
<dbReference type="GO" id="GO:0016872">
    <property type="term" value="F:intramolecular lyase activity"/>
    <property type="evidence" value="ECO:0007669"/>
    <property type="project" value="UniProtKB-UniRule"/>
</dbReference>
<dbReference type="Gene3D" id="3.40.1650.10">
    <property type="entry name" value="RbsD-like domain"/>
    <property type="match status" value="1"/>
</dbReference>
<dbReference type="GO" id="GO:0005829">
    <property type="term" value="C:cytosol"/>
    <property type="evidence" value="ECO:0007669"/>
    <property type="project" value="TreeGrafter"/>
</dbReference>
<evidence type="ECO:0000313" key="7">
    <source>
        <dbReference type="EMBL" id="MBC5582458.1"/>
    </source>
</evidence>
<dbReference type="HAMAP" id="MF_01661">
    <property type="entry name" value="D_rib_pyranase"/>
    <property type="match status" value="1"/>
</dbReference>
<proteinExistence type="inferred from homology"/>
<dbReference type="NCBIfam" id="NF008761">
    <property type="entry name" value="PRK11797.1"/>
    <property type="match status" value="1"/>
</dbReference>
<feature type="active site" description="Proton donor" evidence="6">
    <location>
        <position position="20"/>
    </location>
</feature>
<evidence type="ECO:0000313" key="8">
    <source>
        <dbReference type="Proteomes" id="UP000659630"/>
    </source>
</evidence>
<dbReference type="InterPro" id="IPR023750">
    <property type="entry name" value="RbsD-like_sf"/>
</dbReference>
<organism evidence="7 8">
    <name type="scientific">Anaerofilum hominis</name>
    <dbReference type="NCBI Taxonomy" id="2763016"/>
    <lineage>
        <taxon>Bacteria</taxon>
        <taxon>Bacillati</taxon>
        <taxon>Bacillota</taxon>
        <taxon>Clostridia</taxon>
        <taxon>Eubacteriales</taxon>
        <taxon>Oscillospiraceae</taxon>
        <taxon>Anaerofilum</taxon>
    </lineage>
</organism>
<keyword evidence="3 6" id="KW-0963">Cytoplasm</keyword>
<comment type="catalytic activity">
    <reaction evidence="1 6">
        <text>beta-D-ribopyranose = beta-D-ribofuranose</text>
        <dbReference type="Rhea" id="RHEA:25432"/>
        <dbReference type="ChEBI" id="CHEBI:27476"/>
        <dbReference type="ChEBI" id="CHEBI:47002"/>
        <dbReference type="EC" id="5.4.99.62"/>
    </reaction>
</comment>
<dbReference type="InterPro" id="IPR023064">
    <property type="entry name" value="D-ribose_pyranase"/>
</dbReference>
<comment type="similarity">
    <text evidence="6">Belongs to the RbsD / FucU family. RbsD subfamily.</text>
</comment>
<evidence type="ECO:0000256" key="1">
    <source>
        <dbReference type="ARBA" id="ARBA00000223"/>
    </source>
</evidence>